<comment type="caution">
    <text evidence="2">The sequence shown here is derived from an EMBL/GenBank/DDBJ whole genome shotgun (WGS) entry which is preliminary data.</text>
</comment>
<dbReference type="AlphaFoldDB" id="A0A0F8WTW3"/>
<protein>
    <submittedName>
        <fullName evidence="2">Uncharacterized protein</fullName>
    </submittedName>
</protein>
<organism evidence="2">
    <name type="scientific">marine sediment metagenome</name>
    <dbReference type="NCBI Taxonomy" id="412755"/>
    <lineage>
        <taxon>unclassified sequences</taxon>
        <taxon>metagenomes</taxon>
        <taxon>ecological metagenomes</taxon>
    </lineage>
</organism>
<proteinExistence type="predicted"/>
<feature type="compositionally biased region" description="Basic and acidic residues" evidence="1">
    <location>
        <begin position="31"/>
        <end position="46"/>
    </location>
</feature>
<evidence type="ECO:0000313" key="2">
    <source>
        <dbReference type="EMBL" id="KKK60163.1"/>
    </source>
</evidence>
<sequence length="177" mass="20214">LGSVTEPVTKPTTEPGSEPHAEPTTEAQSSDQRKEASKNSEEGLRSIKKKEYVPFENFWIEYPKKQAKKEAAKAWDTLKPNELLFTKILKGLNQAKQSRQWRENIIPNAATWLRGERWNDEISDNDDKTHDYQKTAANCFSREPDDTKNEPDVCRGTSGSHCKYCEKKKLTADKGEL</sequence>
<name>A0A0F8WTW3_9ZZZZ</name>
<reference evidence="2" key="1">
    <citation type="journal article" date="2015" name="Nature">
        <title>Complex archaea that bridge the gap between prokaryotes and eukaryotes.</title>
        <authorList>
            <person name="Spang A."/>
            <person name="Saw J.H."/>
            <person name="Jorgensen S.L."/>
            <person name="Zaremba-Niedzwiedzka K."/>
            <person name="Martijn J."/>
            <person name="Lind A.E."/>
            <person name="van Eijk R."/>
            <person name="Schleper C."/>
            <person name="Guy L."/>
            <person name="Ettema T.J."/>
        </authorList>
    </citation>
    <scope>NUCLEOTIDE SEQUENCE</scope>
</reference>
<feature type="region of interest" description="Disordered" evidence="1">
    <location>
        <begin position="1"/>
        <end position="46"/>
    </location>
</feature>
<feature type="compositionally biased region" description="Low complexity" evidence="1">
    <location>
        <begin position="1"/>
        <end position="15"/>
    </location>
</feature>
<feature type="non-terminal residue" evidence="2">
    <location>
        <position position="1"/>
    </location>
</feature>
<accession>A0A0F8WTW3</accession>
<evidence type="ECO:0000256" key="1">
    <source>
        <dbReference type="SAM" id="MobiDB-lite"/>
    </source>
</evidence>
<dbReference type="EMBL" id="LAZR01063105">
    <property type="protein sequence ID" value="KKK60163.1"/>
    <property type="molecule type" value="Genomic_DNA"/>
</dbReference>
<gene>
    <name evidence="2" type="ORF">LCGC14_3027090</name>
</gene>